<accession>A0A6S7ICQ3</accession>
<organism evidence="1 2">
    <name type="scientific">Paramuricea clavata</name>
    <name type="common">Red gorgonian</name>
    <name type="synonym">Violescent sea-whip</name>
    <dbReference type="NCBI Taxonomy" id="317549"/>
    <lineage>
        <taxon>Eukaryota</taxon>
        <taxon>Metazoa</taxon>
        <taxon>Cnidaria</taxon>
        <taxon>Anthozoa</taxon>
        <taxon>Octocorallia</taxon>
        <taxon>Malacalcyonacea</taxon>
        <taxon>Plexauridae</taxon>
        <taxon>Paramuricea</taxon>
    </lineage>
</organism>
<sequence length="832" mass="95066">MTLGFDKIDHLQDMQYRTQMNIDHSSKPQTPSVHYVSVRTIIPSRQSHMEPQPSSVLPLHPSSVYVSHFNTYVTTPITSVQQAKLERASRTRIPSAVAEIVTEACPSVEVAIKRNILHKCKVSSDALCKRSSHSSVLYASMEQYTIMKDFSIDLLWKEMITHHPFLIDVLNAMAGKEIDIKNTTYELKVKYCFIYSIIMSIRWHELSLFQRINTVLLIEGGCGKQLQHRLNKLGVCLSHGRRDTLLNLIGGHFLDQTASRIKSGKTFRGTGDNYDLRILKGHMRKGLQNDDLHLFATNLIENRIDFNHVPNDSPLGDIKTFPRNKFSPSASEIKKYAECAKVLVGRLVLEFCPKFKFLKKVVPTHIEHAFSEAMSQKSFIASMPIIDANESKYQDCVKILRTYEKWIAEIYNKAGLLEILPKKDDPPIPVGPAASGQTQAHAMDDQDDPMREMKVVMGGDQLTRVRFAGAKDLLAGAHTPTDRFEHCSPFKPVMWHTKASLLQYSYSLLYMSESVGDQGTLKYFREKYDRRNATPKKVLDCYEGSEELFLSVGRAYIIVAVLHFFGMSSVDDKPTIHEFPKDIIHGTDEQKKNYFDEVFGIFVQKYVLQIDPLTDYDVNDDHVKNYGLCTIFLTMLILQMKDTAREGDGERNLINQKFLLSVFKSLGSYSKYAIEMFVSIAQIECLLTPRLSQQFKWGFFVNWKGGTGNNIEDDLAQEITNKLSKNIVQRMGPNKTLSSINKVSKAMSGISMIKEQFDKTVGVAKESVQHTTRNSTEDERGMIEDLINLDPFNHIEGRSYKDFNDIKRSPLRYLNIVEFHQWLERHKKEMCT</sequence>
<keyword evidence="2" id="KW-1185">Reference proteome</keyword>
<dbReference type="AlphaFoldDB" id="A0A6S7ICQ3"/>
<evidence type="ECO:0000313" key="1">
    <source>
        <dbReference type="EMBL" id="CAB4014779.1"/>
    </source>
</evidence>
<dbReference type="Proteomes" id="UP001152795">
    <property type="component" value="Unassembled WGS sequence"/>
</dbReference>
<reference evidence="1" key="1">
    <citation type="submission" date="2020-04" db="EMBL/GenBank/DDBJ databases">
        <authorList>
            <person name="Alioto T."/>
            <person name="Alioto T."/>
            <person name="Gomez Garrido J."/>
        </authorList>
    </citation>
    <scope>NUCLEOTIDE SEQUENCE</scope>
    <source>
        <strain evidence="1">A484AB</strain>
    </source>
</reference>
<comment type="caution">
    <text evidence="1">The sequence shown here is derived from an EMBL/GenBank/DDBJ whole genome shotgun (WGS) entry which is preliminary data.</text>
</comment>
<protein>
    <submittedName>
        <fullName evidence="1">Uncharacterized protein</fullName>
    </submittedName>
</protein>
<name>A0A6S7ICQ3_PARCT</name>
<evidence type="ECO:0000313" key="2">
    <source>
        <dbReference type="Proteomes" id="UP001152795"/>
    </source>
</evidence>
<proteinExistence type="predicted"/>
<dbReference type="Pfam" id="PF20231">
    <property type="entry name" value="DUF6589"/>
    <property type="match status" value="1"/>
</dbReference>
<gene>
    <name evidence="1" type="ORF">PACLA_8A005928</name>
</gene>
<dbReference type="InterPro" id="IPR046496">
    <property type="entry name" value="DUF6589"/>
</dbReference>
<dbReference type="OrthoDB" id="5976369at2759"/>
<dbReference type="EMBL" id="CACRXK020008442">
    <property type="protein sequence ID" value="CAB4014779.1"/>
    <property type="molecule type" value="Genomic_DNA"/>
</dbReference>